<feature type="compositionally biased region" description="Polar residues" evidence="1">
    <location>
        <begin position="390"/>
        <end position="399"/>
    </location>
</feature>
<evidence type="ECO:0000313" key="2">
    <source>
        <dbReference type="EMBL" id="KAJ5487097.1"/>
    </source>
</evidence>
<keyword evidence="3" id="KW-1185">Reference proteome</keyword>
<feature type="region of interest" description="Disordered" evidence="1">
    <location>
        <begin position="125"/>
        <end position="172"/>
    </location>
</feature>
<feature type="region of interest" description="Disordered" evidence="1">
    <location>
        <begin position="32"/>
        <end position="105"/>
    </location>
</feature>
<feature type="region of interest" description="Disordered" evidence="1">
    <location>
        <begin position="369"/>
        <end position="403"/>
    </location>
</feature>
<evidence type="ECO:0000313" key="3">
    <source>
        <dbReference type="Proteomes" id="UP001147760"/>
    </source>
</evidence>
<gene>
    <name evidence="2" type="ORF">N7530_001397</name>
</gene>
<comment type="caution">
    <text evidence="2">The sequence shown here is derived from an EMBL/GenBank/DDBJ whole genome shotgun (WGS) entry which is preliminary data.</text>
</comment>
<reference evidence="2" key="1">
    <citation type="submission" date="2022-12" db="EMBL/GenBank/DDBJ databases">
        <authorList>
            <person name="Petersen C."/>
        </authorList>
    </citation>
    <scope>NUCLEOTIDE SEQUENCE</scope>
    <source>
        <strain evidence="2">IBT 17660</strain>
    </source>
</reference>
<feature type="compositionally biased region" description="Basic residues" evidence="1">
    <location>
        <begin position="64"/>
        <end position="80"/>
    </location>
</feature>
<accession>A0A9X0BWK0</accession>
<dbReference type="AlphaFoldDB" id="A0A9X0BWK0"/>
<proteinExistence type="predicted"/>
<reference evidence="2" key="2">
    <citation type="journal article" date="2023" name="IMA Fungus">
        <title>Comparative genomic study of the Penicillium genus elucidates a diverse pangenome and 15 lateral gene transfer events.</title>
        <authorList>
            <person name="Petersen C."/>
            <person name="Sorensen T."/>
            <person name="Nielsen M.R."/>
            <person name="Sondergaard T.E."/>
            <person name="Sorensen J.L."/>
            <person name="Fitzpatrick D.A."/>
            <person name="Frisvad J.C."/>
            <person name="Nielsen K.L."/>
        </authorList>
    </citation>
    <scope>NUCLEOTIDE SEQUENCE</scope>
    <source>
        <strain evidence="2">IBT 17660</strain>
    </source>
</reference>
<feature type="compositionally biased region" description="Polar residues" evidence="1">
    <location>
        <begin position="163"/>
        <end position="172"/>
    </location>
</feature>
<dbReference type="OrthoDB" id="4158087at2759"/>
<dbReference type="PANTHER" id="PTHR37540:SF10">
    <property type="entry name" value="SIGMA-70 REGION 2 FAMILY PROTEIN"/>
    <property type="match status" value="1"/>
</dbReference>
<feature type="compositionally biased region" description="Low complexity" evidence="1">
    <location>
        <begin position="134"/>
        <end position="154"/>
    </location>
</feature>
<sequence>MSTSLDETSNAPDAFNVRWQFIDSSNNSRTNLTQVKRHVMQEYMRQKKGGTRQSESEEEEPRAKRGRPKKTRVAKRRPEKKSKSDDDSNNNQPRARRSTRKQVTYKEDINVEVNCDVFASNPISSDPVLIEPNDVPSCPPSRSSSTQSQDVSPPLDGFIDVHPQSSPSHDLYSNNFSWPPQSTISYQFMPSPSTMSNDARIDTFNTLPIELNRNGHRIFDSYVNDMPASSYGSHYLSPMAHNRYTPAFVPEIMKEEEFQNTLLHRGRTVSVLQEHRSDNPNDISDVAIIPCLNAAALEDCDPRPDHKERSWAHIRAAYAMMRARGGPAAFANTRIGMMINWENYILPGCEIHEPSFFYEYDQRAPFPSDSLASVPQLTPKPRPMPPPPYSTSSAISEVSPNPEPRTMLTPHSIPIPVDEIKFQCEEFFDFLRRCEQLALYQRDNPQSSYITRHTAVQETSVLHQILVTPPDAQSTTADNRKQMVTRLTALITLNAAMWDYRNTPACAAIFLDTIEKSMVDNEVGMNGSVNARLQTLLECTDGTFDGWPTGADGFASAAPVEELPDFSQYFPTATSPSARLWFAGRMLKIAQRLSPSSWYHVNEFLFSCLTLQVQESCMALWEADLRREILDAPTTYVMHSLME</sequence>
<evidence type="ECO:0000256" key="1">
    <source>
        <dbReference type="SAM" id="MobiDB-lite"/>
    </source>
</evidence>
<organism evidence="2 3">
    <name type="scientific">Penicillium desertorum</name>
    <dbReference type="NCBI Taxonomy" id="1303715"/>
    <lineage>
        <taxon>Eukaryota</taxon>
        <taxon>Fungi</taxon>
        <taxon>Dikarya</taxon>
        <taxon>Ascomycota</taxon>
        <taxon>Pezizomycotina</taxon>
        <taxon>Eurotiomycetes</taxon>
        <taxon>Eurotiomycetidae</taxon>
        <taxon>Eurotiales</taxon>
        <taxon>Aspergillaceae</taxon>
        <taxon>Penicillium</taxon>
    </lineage>
</organism>
<protein>
    <submittedName>
        <fullName evidence="2">Uncharacterized protein</fullName>
    </submittedName>
</protein>
<name>A0A9X0BWK0_9EURO</name>
<dbReference type="PANTHER" id="PTHR37540">
    <property type="entry name" value="TRANSCRIPTION FACTOR (ACR-2), PUTATIVE-RELATED-RELATED"/>
    <property type="match status" value="1"/>
</dbReference>
<feature type="compositionally biased region" description="Pro residues" evidence="1">
    <location>
        <begin position="378"/>
        <end position="389"/>
    </location>
</feature>
<dbReference type="Proteomes" id="UP001147760">
    <property type="component" value="Unassembled WGS sequence"/>
</dbReference>
<dbReference type="EMBL" id="JAPWDO010000001">
    <property type="protein sequence ID" value="KAJ5487097.1"/>
    <property type="molecule type" value="Genomic_DNA"/>
</dbReference>